<feature type="domain" description="Cupin type-2" evidence="4">
    <location>
        <begin position="105"/>
        <end position="172"/>
    </location>
</feature>
<evidence type="ECO:0000256" key="1">
    <source>
        <dbReference type="ARBA" id="ARBA00022964"/>
    </source>
</evidence>
<dbReference type="InterPro" id="IPR047183">
    <property type="entry name" value="GDO-like"/>
</dbReference>
<dbReference type="PANTHER" id="PTHR41517">
    <property type="entry name" value="1,2-DIOXYGENASE PROTEIN-RELATED"/>
    <property type="match status" value="1"/>
</dbReference>
<dbReference type="Gene3D" id="2.60.120.10">
    <property type="entry name" value="Jelly Rolls"/>
    <property type="match status" value="1"/>
</dbReference>
<dbReference type="EMBL" id="BMKS01000001">
    <property type="protein sequence ID" value="GGG16961.1"/>
    <property type="molecule type" value="Genomic_DNA"/>
</dbReference>
<dbReference type="PANTHER" id="PTHR41517:SF1">
    <property type="entry name" value="CUPIN"/>
    <property type="match status" value="1"/>
</dbReference>
<name>A0A8J2Z7X7_9PROT</name>
<organism evidence="5 6">
    <name type="scientific">Caldovatus sediminis</name>
    <dbReference type="NCBI Taxonomy" id="2041189"/>
    <lineage>
        <taxon>Bacteria</taxon>
        <taxon>Pseudomonadati</taxon>
        <taxon>Pseudomonadota</taxon>
        <taxon>Alphaproteobacteria</taxon>
        <taxon>Acetobacterales</taxon>
        <taxon>Roseomonadaceae</taxon>
        <taxon>Caldovatus</taxon>
    </lineage>
</organism>
<protein>
    <recommendedName>
        <fullName evidence="3">Gentisate 1,2-dioxygenase</fullName>
        <ecNumber evidence="3">1.13.11.4</ecNumber>
    </recommendedName>
</protein>
<keyword evidence="2" id="KW-0560">Oxidoreductase</keyword>
<dbReference type="SUPFAM" id="SSF51182">
    <property type="entry name" value="RmlC-like cupins"/>
    <property type="match status" value="1"/>
</dbReference>
<accession>A0A8J2Z7X7</accession>
<dbReference type="EC" id="1.13.11.4" evidence="3"/>
<dbReference type="Pfam" id="PF07883">
    <property type="entry name" value="Cupin_2"/>
    <property type="match status" value="1"/>
</dbReference>
<dbReference type="Proteomes" id="UP000597507">
    <property type="component" value="Unassembled WGS sequence"/>
</dbReference>
<evidence type="ECO:0000259" key="4">
    <source>
        <dbReference type="Pfam" id="PF07883"/>
    </source>
</evidence>
<comment type="caution">
    <text evidence="5">The sequence shown here is derived from an EMBL/GenBank/DDBJ whole genome shotgun (WGS) entry which is preliminary data.</text>
</comment>
<dbReference type="InterPro" id="IPR011960">
    <property type="entry name" value="Gentisate_dOase"/>
</dbReference>
<dbReference type="CDD" id="cd02216">
    <property type="entry name" value="cupin_GDO-like_N"/>
    <property type="match status" value="1"/>
</dbReference>
<proteinExistence type="predicted"/>
<evidence type="ECO:0000256" key="3">
    <source>
        <dbReference type="NCBIfam" id="TIGR02272"/>
    </source>
</evidence>
<reference evidence="5 6" key="1">
    <citation type="journal article" date="2014" name="Int. J. Syst. Evol. Microbiol.">
        <title>Complete genome sequence of Corynebacterium casei LMG S-19264T (=DSM 44701T), isolated from a smear-ripened cheese.</title>
        <authorList>
            <consortium name="US DOE Joint Genome Institute (JGI-PGF)"/>
            <person name="Walter F."/>
            <person name="Albersmeier A."/>
            <person name="Kalinowski J."/>
            <person name="Ruckert C."/>
        </authorList>
    </citation>
    <scope>NUCLEOTIDE SEQUENCE [LARGE SCALE GENOMIC DNA]</scope>
    <source>
        <strain evidence="5 6">CGMCC 1.16330</strain>
    </source>
</reference>
<evidence type="ECO:0000313" key="6">
    <source>
        <dbReference type="Proteomes" id="UP000597507"/>
    </source>
</evidence>
<dbReference type="InterPro" id="IPR011051">
    <property type="entry name" value="RmlC_Cupin_sf"/>
</dbReference>
<keyword evidence="1" id="KW-0223">Dioxygenase</keyword>
<sequence>MDGTTPAQAAARPGGGDTRARLEALYAEMRPLHLFPLWEVLANLVLPAPRPAAEPHLWSYAPAREFLLRAGALISAEQAERRVLILENPGLPGTSAVTSSLYAGLQLILPGEVAPCHRHTQCALRFVMEGDGAYTALDGEKAVMRPFDLVLTPNWQWHDHGNATDRPMIWLDGLDIPTVRFFDASFAERLAGAPAHPETVAAGDTAARYGRNLRPFRGSAAERRPRDLPLFHYPYAEWRDSLAVVARHGAPDPHLGHALEFANPADGGPVMPTIAAHVRLLPAGFATRGRRATDGTVFVVVEGRGRARIGGREFALAERDTFVVPAWQELELEAEAAAELVLFGFSDRAAQEKLGLFREWRAPP</sequence>
<dbReference type="InterPro" id="IPR013096">
    <property type="entry name" value="Cupin_2"/>
</dbReference>
<evidence type="ECO:0000313" key="5">
    <source>
        <dbReference type="EMBL" id="GGG16961.1"/>
    </source>
</evidence>
<evidence type="ECO:0000256" key="2">
    <source>
        <dbReference type="ARBA" id="ARBA00023002"/>
    </source>
</evidence>
<gene>
    <name evidence="5" type="primary">gtdA</name>
    <name evidence="5" type="ORF">GCM10010964_01530</name>
</gene>
<dbReference type="InterPro" id="IPR014710">
    <property type="entry name" value="RmlC-like_jellyroll"/>
</dbReference>
<dbReference type="GO" id="GO:0047922">
    <property type="term" value="F:gentisate 1,2-dioxygenase activity"/>
    <property type="evidence" value="ECO:0007669"/>
    <property type="project" value="UniProtKB-UniRule"/>
</dbReference>
<dbReference type="RefSeq" id="WP_188897439.1">
    <property type="nucleotide sequence ID" value="NZ_BMKS01000001.1"/>
</dbReference>
<dbReference type="NCBIfam" id="TIGR02272">
    <property type="entry name" value="gentisate_1_2"/>
    <property type="match status" value="1"/>
</dbReference>
<keyword evidence="6" id="KW-1185">Reference proteome</keyword>
<dbReference type="CDD" id="cd06992">
    <property type="entry name" value="cupin_GDO-like_C"/>
    <property type="match status" value="1"/>
</dbReference>
<dbReference type="AlphaFoldDB" id="A0A8J2Z7X7"/>